<comment type="caution">
    <text evidence="1">The sequence shown here is derived from an EMBL/GenBank/DDBJ whole genome shotgun (WGS) entry which is preliminary data.</text>
</comment>
<accession>A0ACB9T189</accession>
<reference evidence="1" key="1">
    <citation type="submission" date="2022-04" db="EMBL/GenBank/DDBJ databases">
        <title>Chromosome-scale genome assembly of Holotrichia oblita Faldermann.</title>
        <authorList>
            <person name="Rongchong L."/>
        </authorList>
    </citation>
    <scope>NUCLEOTIDE SEQUENCE</scope>
    <source>
        <strain evidence="1">81SQS9</strain>
    </source>
</reference>
<dbReference type="Proteomes" id="UP001056778">
    <property type="component" value="Chromosome 5"/>
</dbReference>
<protein>
    <submittedName>
        <fullName evidence="1">Shootin-1</fullName>
    </submittedName>
</protein>
<gene>
    <name evidence="1" type="ORF">MML48_5g00004059</name>
</gene>
<keyword evidence="2" id="KW-1185">Reference proteome</keyword>
<organism evidence="1 2">
    <name type="scientific">Holotrichia oblita</name>
    <name type="common">Chafer beetle</name>
    <dbReference type="NCBI Taxonomy" id="644536"/>
    <lineage>
        <taxon>Eukaryota</taxon>
        <taxon>Metazoa</taxon>
        <taxon>Ecdysozoa</taxon>
        <taxon>Arthropoda</taxon>
        <taxon>Hexapoda</taxon>
        <taxon>Insecta</taxon>
        <taxon>Pterygota</taxon>
        <taxon>Neoptera</taxon>
        <taxon>Endopterygota</taxon>
        <taxon>Coleoptera</taxon>
        <taxon>Polyphaga</taxon>
        <taxon>Scarabaeiformia</taxon>
        <taxon>Scarabaeidae</taxon>
        <taxon>Melolonthinae</taxon>
        <taxon>Holotrichia</taxon>
    </lineage>
</organism>
<evidence type="ECO:0000313" key="2">
    <source>
        <dbReference type="Proteomes" id="UP001056778"/>
    </source>
</evidence>
<evidence type="ECO:0000313" key="1">
    <source>
        <dbReference type="EMBL" id="KAI4460536.1"/>
    </source>
</evidence>
<proteinExistence type="predicted"/>
<name>A0ACB9T189_HOLOL</name>
<dbReference type="EMBL" id="CM043019">
    <property type="protein sequence ID" value="KAI4460536.1"/>
    <property type="molecule type" value="Genomic_DNA"/>
</dbReference>
<sequence length="520" mass="59041">MTSIATNRTVAACMANGTTNIPLRRSLSRSGSNSGPTSPTPRSNTVSMVPVSINPDRDIDRLKLKFEESESKRKALLNRNEKNIRNYIELEKRYNNLQTKNEELETELFEKNESLAKLTTVSKSLFQEYDMLKNKYEAETGAMHMALNDASHWYRENQKLRRRTLMLDKDLVDEGVDAGENGNDHDLENLKESVKQLSDEVARLQSDLNAAKLLEFETSEQNVNLTQDLEIERKRTKMLEDRLTESEKENEQLLRISKMLQKELEDSKQSEQNQRDNAYRLRNSRKEADDFKKERNVLAHQSTVLLQGLNCEDGLDQTLIFEIEDLKRTLEEERNKHNLEITALQEKLEELESNSHTEILEERLKLVESELERAQKTAEEAEKALVVASVVPAPPPPPPPPPMPALPPPPPPLPTQTLAPPTAPLRTKKLRQSISGESGDSNVCSDGDNGNKKQPVGGVNDDIINQIKSGMFTLKKRKNDVKKERETPKVVNEMLNILGSLRRTSKSKISLSTKFSDVQL</sequence>